<dbReference type="Proteomes" id="UP000032068">
    <property type="component" value="Unassembled WGS sequence"/>
</dbReference>
<dbReference type="GO" id="GO:0008641">
    <property type="term" value="F:ubiquitin-like modifier activating enzyme activity"/>
    <property type="evidence" value="ECO:0007669"/>
    <property type="project" value="InterPro"/>
</dbReference>
<sequence>MIWWAEEPGRAQSERAAVSDLADQNPWLMTVTWRLAADLQIAADFDLQVGERIIPLTLTYPEFFPDTPPSVVPRDGVRLSGHQYGAAGELCLQYRPDNWMPEVTGAMMIESAYRLLSSEQVTGEPALSEHRTLSAQRARNAVFRFLYSRNVWAGLLMVEEGHVVDAEVQEHSYAGVYAAQLARIGSADASLWSEPKRRGYGASSLAGKVVRLPDGGSVGCRTLDDLVVLLERHGFESLVAELMQAPGFMMVIIFDGASILVSMVFGDVGSRKLINYDQVFAELDGVRLDPEYVRLKAAKVAVVGCGSVGSKVAVHLARSGVGRFVLVDADVLASGNLVRNELDWRAVGMHKSKALAARLQEVSTDCEVLSRTTVLGGQESGEATSATMEYIADCDLIIDASADPGVFNLCASIARRAKKQMCWAQVFGGGAGGIIVRLRPGIDPTPLAARQRLEAWYSNQGVEWPEDGASQPYSEVGGAGVPLIADDADVSVVAAHLSRFAIDLLARPDSTIFPYSAYLIGMAERWIFSAPFDVRPIDLGASDGWDTEQQAGDSEALKQLLADLLPGAGDAG</sequence>
<dbReference type="SUPFAM" id="SSF54495">
    <property type="entry name" value="UBC-like"/>
    <property type="match status" value="1"/>
</dbReference>
<accession>A0A0D0JBL2</accession>
<proteinExistence type="predicted"/>
<dbReference type="Gene3D" id="3.40.50.720">
    <property type="entry name" value="NAD(P)-binding Rossmann-like Domain"/>
    <property type="match status" value="1"/>
</dbReference>
<evidence type="ECO:0000313" key="3">
    <source>
        <dbReference type="Proteomes" id="UP000032068"/>
    </source>
</evidence>
<dbReference type="InterPro" id="IPR035985">
    <property type="entry name" value="Ubiquitin-activating_enz"/>
</dbReference>
<evidence type="ECO:0000259" key="1">
    <source>
        <dbReference type="Pfam" id="PF00899"/>
    </source>
</evidence>
<dbReference type="PANTHER" id="PTHR43267">
    <property type="entry name" value="TRNA THREONYLCARBAMOYLADENOSINE DEHYDRATASE"/>
    <property type="match status" value="1"/>
</dbReference>
<dbReference type="GO" id="GO:0061503">
    <property type="term" value="F:tRNA threonylcarbamoyladenosine dehydratase"/>
    <property type="evidence" value="ECO:0007669"/>
    <property type="project" value="TreeGrafter"/>
</dbReference>
<organism evidence="2 3">
    <name type="scientific">Pseudomonas fulva</name>
    <dbReference type="NCBI Taxonomy" id="47880"/>
    <lineage>
        <taxon>Bacteria</taxon>
        <taxon>Pseudomonadati</taxon>
        <taxon>Pseudomonadota</taxon>
        <taxon>Gammaproteobacteria</taxon>
        <taxon>Pseudomonadales</taxon>
        <taxon>Pseudomonadaceae</taxon>
        <taxon>Pseudomonas</taxon>
    </lineage>
</organism>
<name>A0A0D0JBL2_9PSED</name>
<dbReference type="InterPro" id="IPR016135">
    <property type="entry name" value="UBQ-conjugating_enzyme/RWD"/>
</dbReference>
<dbReference type="AlphaFoldDB" id="A0A0D0JBL2"/>
<gene>
    <name evidence="2" type="ORF">RU08_06470</name>
</gene>
<evidence type="ECO:0000313" key="2">
    <source>
        <dbReference type="EMBL" id="KIQ03283.1"/>
    </source>
</evidence>
<dbReference type="InterPro" id="IPR000594">
    <property type="entry name" value="ThiF_NAD_FAD-bd"/>
</dbReference>
<dbReference type="PANTHER" id="PTHR43267:SF1">
    <property type="entry name" value="TRNA THREONYLCARBAMOYLADENOSINE DEHYDRATASE"/>
    <property type="match status" value="1"/>
</dbReference>
<feature type="domain" description="THIF-type NAD/FAD binding fold" evidence="1">
    <location>
        <begin position="291"/>
        <end position="428"/>
    </location>
</feature>
<dbReference type="EMBL" id="JXQW01000013">
    <property type="protein sequence ID" value="KIQ03283.1"/>
    <property type="molecule type" value="Genomic_DNA"/>
</dbReference>
<dbReference type="Pfam" id="PF00899">
    <property type="entry name" value="ThiF"/>
    <property type="match status" value="1"/>
</dbReference>
<dbReference type="GO" id="GO:0061504">
    <property type="term" value="P:cyclic threonylcarbamoyladenosine biosynthetic process"/>
    <property type="evidence" value="ECO:0007669"/>
    <property type="project" value="TreeGrafter"/>
</dbReference>
<dbReference type="SUPFAM" id="SSF69572">
    <property type="entry name" value="Activating enzymes of the ubiquitin-like proteins"/>
    <property type="match status" value="1"/>
</dbReference>
<reference evidence="2 3" key="1">
    <citation type="submission" date="2014-12" db="EMBL/GenBank/DDBJ databases">
        <title>16Stimator: statistical estimation of ribosomal gene copy numbers from draft genome assemblies.</title>
        <authorList>
            <person name="Perisin M.A."/>
            <person name="Vetter M."/>
            <person name="Gilbert J.A."/>
            <person name="Bergelson J."/>
        </authorList>
    </citation>
    <scope>NUCLEOTIDE SEQUENCE [LARGE SCALE GENOMIC DNA]</scope>
    <source>
        <strain evidence="2 3">MEJ086</strain>
    </source>
</reference>
<comment type="caution">
    <text evidence="2">The sequence shown here is derived from an EMBL/GenBank/DDBJ whole genome shotgun (WGS) entry which is preliminary data.</text>
</comment>
<dbReference type="OrthoDB" id="891532at2"/>
<protein>
    <submittedName>
        <fullName evidence="2">Thiamin biosynthesis protein</fullName>
    </submittedName>
</protein>
<dbReference type="InterPro" id="IPR045886">
    <property type="entry name" value="ThiF/MoeB/HesA"/>
</dbReference>